<dbReference type="PANTHER" id="PTHR30050:SF4">
    <property type="entry name" value="ATP-BINDING PROTEIN RV3427C IN INSERTION SEQUENCE-RELATED"/>
    <property type="match status" value="1"/>
</dbReference>
<keyword evidence="3" id="KW-1185">Reference proteome</keyword>
<feature type="binding site" evidence="4 5">
    <location>
        <position position="45"/>
    </location>
    <ligand>
        <name>ADP</name>
        <dbReference type="ChEBI" id="CHEBI:456216"/>
    </ligand>
</feature>
<feature type="binding site" evidence="4 5">
    <location>
        <position position="54"/>
    </location>
    <ligand>
        <name>ADP</name>
        <dbReference type="ChEBI" id="CHEBI:456216"/>
    </ligand>
</feature>
<dbReference type="InterPro" id="IPR003593">
    <property type="entry name" value="AAA+_ATPase"/>
</dbReference>
<evidence type="ECO:0007829" key="4">
    <source>
        <dbReference type="PDB" id="3EC2"/>
    </source>
</evidence>
<dbReference type="OrthoDB" id="9776217at2"/>
<feature type="binding site" evidence="4">
    <location>
        <position position="53"/>
    </location>
    <ligand>
        <name>ADP</name>
        <dbReference type="ChEBI" id="CHEBI:456216"/>
    </ligand>
</feature>
<dbReference type="KEGG" id="aae:aq_910"/>
<dbReference type="PDB" id="3EC2">
    <property type="method" value="X-ray"/>
    <property type="resolution" value="2.70 A"/>
    <property type="chains" value="A=43-221"/>
</dbReference>
<feature type="binding site" evidence="5">
    <location>
        <position position="226"/>
    </location>
    <ligand>
        <name>ADP</name>
        <dbReference type="ChEBI" id="CHEBI:456216"/>
    </ligand>
</feature>
<dbReference type="Pfam" id="PF01695">
    <property type="entry name" value="IstB_IS21"/>
    <property type="match status" value="1"/>
</dbReference>
<dbReference type="PIR" id="E70378">
    <property type="entry name" value="E70378"/>
</dbReference>
<keyword evidence="4 5" id="KW-0547">Nucleotide-binding</keyword>
<accession>O67056</accession>
<proteinExistence type="evidence at protein level"/>
<evidence type="ECO:0000259" key="1">
    <source>
        <dbReference type="SMART" id="SM00382"/>
    </source>
</evidence>
<feature type="binding site" evidence="4 5">
    <location>
        <position position="93"/>
    </location>
    <ligand>
        <name>ADP</name>
        <dbReference type="ChEBI" id="CHEBI:456216"/>
    </ligand>
</feature>
<feature type="binding site" evidence="5">
    <location>
        <position position="148"/>
    </location>
    <ligand>
        <name>Mg(2+)</name>
        <dbReference type="ChEBI" id="CHEBI:18420"/>
        <label>1</label>
    </ligand>
</feature>
<feature type="binding site" evidence="4 5">
    <location>
        <position position="89"/>
    </location>
    <ligand>
        <name>ADP</name>
        <dbReference type="ChEBI" id="CHEBI:456216"/>
    </ligand>
</feature>
<evidence type="ECO:0000313" key="2">
    <source>
        <dbReference type="EMBL" id="AAC07013.1"/>
    </source>
</evidence>
<dbReference type="CDD" id="cd00009">
    <property type="entry name" value="AAA"/>
    <property type="match status" value="1"/>
</dbReference>
<dbReference type="Gene3D" id="3.40.50.300">
    <property type="entry name" value="P-loop containing nucleotide triphosphate hydrolases"/>
    <property type="match status" value="1"/>
</dbReference>
<dbReference type="FunCoup" id="O67056">
    <property type="interactions" value="66"/>
</dbReference>
<dbReference type="AlphaFoldDB" id="O67056"/>
<comment type="interaction">
    <interactant intactId="EBI-2120435">
        <id>O67056</id>
    </interactant>
    <interactant intactId="EBI-2120435">
        <id>O67056</id>
        <label>dnaC</label>
    </interactant>
    <organismsDiffer>false</organismsDiffer>
    <experiments>2</experiments>
</comment>
<feature type="binding site" evidence="4 5">
    <location>
        <position position="92"/>
    </location>
    <ligand>
        <name>ADP</name>
        <dbReference type="ChEBI" id="CHEBI:456216"/>
    </ligand>
</feature>
<evidence type="ECO:0000313" key="3">
    <source>
        <dbReference type="Proteomes" id="UP000000798"/>
    </source>
</evidence>
<sequence length="235" mass="26934">MQDTATCSICQGTGFVKTEDNKVRLCECRFKKRDVNRELNIPKRYWNANLDTYHPKNVSQNRALLTIRVFVHNFNPEEGKGLTFVGSPGVGKTHLAVATLKAIYEKKGIRGYFFDTKDLIFRLKHLMDEGKDTKFLKTVLNSPVLVLDDLGSERLSDWQRELISYIITYRYNNLKSTIITTNYSLQREEESSVRISADLASRLGENVVSKIYEMNELLVIKGSDLRKSKKLSTPS</sequence>
<dbReference type="GO" id="GO:0046872">
    <property type="term" value="F:metal ion binding"/>
    <property type="evidence" value="ECO:0007669"/>
    <property type="project" value="UniProtKB-KW"/>
</dbReference>
<reference evidence="2 3" key="1">
    <citation type="journal article" date="1998" name="Nature">
        <title>The complete genome of the hyperthermophilic bacterium Aquifex aeolicus.</title>
        <authorList>
            <person name="Deckert G."/>
            <person name="Warren P.V."/>
            <person name="Gaasterland T."/>
            <person name="Young W.G."/>
            <person name="Lenox A.L."/>
            <person name="Graham D.E."/>
            <person name="Overbeek R."/>
            <person name="Snead M.A."/>
            <person name="Keller M."/>
            <person name="Aujay M."/>
            <person name="Huber R."/>
            <person name="Feldman R.A."/>
            <person name="Short J.M."/>
            <person name="Olson G.J."/>
            <person name="Swanson R.V."/>
        </authorList>
    </citation>
    <scope>NUCLEOTIDE SEQUENCE [LARGE SCALE GENOMIC DNA]</scope>
    <source>
        <strain evidence="2 3">VF5</strain>
    </source>
</reference>
<keyword evidence="4 5" id="KW-0479">Metal-binding</keyword>
<dbReference type="PDBsum" id="3EC2"/>
<dbReference type="GO" id="GO:0006260">
    <property type="term" value="P:DNA replication"/>
    <property type="evidence" value="ECO:0000318"/>
    <property type="project" value="GO_Central"/>
</dbReference>
<feature type="binding site" evidence="5">
    <location>
        <position position="93"/>
    </location>
    <ligand>
        <name>Mg(2+)</name>
        <dbReference type="ChEBI" id="CHEBI:18420"/>
        <label>1</label>
    </ligand>
</feature>
<dbReference type="SUPFAM" id="SSF52540">
    <property type="entry name" value="P-loop containing nucleoside triphosphate hydrolases"/>
    <property type="match status" value="1"/>
</dbReference>
<dbReference type="STRING" id="224324.aq_910"/>
<dbReference type="eggNOG" id="COG1484">
    <property type="taxonomic scope" value="Bacteria"/>
</dbReference>
<dbReference type="InParanoid" id="O67056"/>
<feature type="domain" description="AAA+ ATPase" evidence="1">
    <location>
        <begin position="78"/>
        <end position="213"/>
    </location>
</feature>
<feature type="binding site" evidence="4">
    <location>
        <position position="149"/>
    </location>
    <ligand>
        <name>Mg(2+)</name>
        <dbReference type="ChEBI" id="CHEBI:18420"/>
        <label>2</label>
    </ligand>
</feature>
<dbReference type="RefSeq" id="WP_010880556.1">
    <property type="nucleotide sequence ID" value="NC_000918.1"/>
</dbReference>
<protein>
    <submittedName>
        <fullName evidence="2">DNA replication protein DnaC</fullName>
    </submittedName>
</protein>
<dbReference type="PANTHER" id="PTHR30050">
    <property type="entry name" value="CHROMOSOMAL REPLICATION INITIATOR PROTEIN DNAA"/>
    <property type="match status" value="1"/>
</dbReference>
<evidence type="ECO:0007829" key="5">
    <source>
        <dbReference type="PDB" id="3ECC"/>
    </source>
</evidence>
<dbReference type="InterPro" id="IPR027417">
    <property type="entry name" value="P-loop_NTPase"/>
</dbReference>
<feature type="binding site" evidence="4 5">
    <location>
        <position position="91"/>
    </location>
    <ligand>
        <name>ADP</name>
        <dbReference type="ChEBI" id="CHEBI:456216"/>
    </ligand>
</feature>
<feature type="binding site" evidence="4">
    <location>
        <position position="90"/>
    </location>
    <ligand>
        <name>ADP</name>
        <dbReference type="ChEBI" id="CHEBI:456216"/>
    </ligand>
</feature>
<reference evidence="4 5" key="2">
    <citation type="journal article" date="2008" name="Cell">
        <title>Structural synergy and molecular crosstalk between bacterial helicase loaders and replication initiators.</title>
        <authorList>
            <person name="Mott M.L."/>
            <person name="Erzberger J.P."/>
            <person name="Coons M.M."/>
            <person name="Berger J.M."/>
        </authorList>
    </citation>
    <scope>X-RAY CRYSTALLOGRAPHY (2.70 ANGSTROMS) OF 43-226 IN COMPLEX WITH ADP AND MG(2+)</scope>
</reference>
<dbReference type="GO" id="GO:0005524">
    <property type="term" value="F:ATP binding"/>
    <property type="evidence" value="ECO:0007669"/>
    <property type="project" value="InterPro"/>
</dbReference>
<dbReference type="HOGENOM" id="CLU_062999_3_2_0"/>
<dbReference type="EnsemblBacteria" id="AAC07013">
    <property type="protein sequence ID" value="AAC07013"/>
    <property type="gene ID" value="aq_910"/>
</dbReference>
<dbReference type="EMBL" id="AE000657">
    <property type="protein sequence ID" value="AAC07013.1"/>
    <property type="molecule type" value="Genomic_DNA"/>
</dbReference>
<name>O67056_AQUAE</name>
<dbReference type="SMART" id="SM00382">
    <property type="entry name" value="AAA"/>
    <property type="match status" value="1"/>
</dbReference>
<organism evidence="2 3">
    <name type="scientific">Aquifex aeolicus (strain VF5)</name>
    <dbReference type="NCBI Taxonomy" id="224324"/>
    <lineage>
        <taxon>Bacteria</taxon>
        <taxon>Pseudomonadati</taxon>
        <taxon>Aquificota</taxon>
        <taxon>Aquificia</taxon>
        <taxon>Aquificales</taxon>
        <taxon>Aquificaceae</taxon>
        <taxon>Aquifex</taxon>
    </lineage>
</organism>
<gene>
    <name evidence="2" type="primary">dnaC</name>
    <name evidence="2" type="ordered locus">aq_910</name>
</gene>
<keyword evidence="4 5" id="KW-0002">3D-structure</keyword>
<feature type="binding site" evidence="4">
    <location>
        <position position="148"/>
    </location>
    <ligand>
        <name>Mg(2+)</name>
        <dbReference type="ChEBI" id="CHEBI:18420"/>
        <label>2</label>
    </ligand>
</feature>
<feature type="binding site" evidence="4 5">
    <location>
        <position position="94"/>
    </location>
    <ligand>
        <name>ADP</name>
        <dbReference type="ChEBI" id="CHEBI:456216"/>
    </ligand>
</feature>
<dbReference type="GO" id="GO:0042802">
    <property type="term" value="F:identical protein binding"/>
    <property type="evidence" value="ECO:0000353"/>
    <property type="project" value="IntAct"/>
</dbReference>
<dbReference type="SMR" id="O67056"/>
<dbReference type="PDB" id="3ECC">
    <property type="method" value="X-ray"/>
    <property type="resolution" value="2.70 A"/>
    <property type="chains" value="A=43-226"/>
</dbReference>
<dbReference type="InterPro" id="IPR002611">
    <property type="entry name" value="IstB_ATP-bd"/>
</dbReference>
<dbReference type="EvolutionaryTrace" id="O67056"/>
<dbReference type="Proteomes" id="UP000000798">
    <property type="component" value="Chromosome"/>
</dbReference>
<dbReference type="PDBsum" id="3ECC"/>
<feature type="binding site" evidence="4">
    <location>
        <position position="93"/>
    </location>
    <ligand>
        <name>Mg(2+)</name>
        <dbReference type="ChEBI" id="CHEBI:18420"/>
        <label>2</label>
    </ligand>
</feature>